<comment type="caution">
    <text evidence="1">The sequence shown here is derived from an EMBL/GenBank/DDBJ whole genome shotgun (WGS) entry which is preliminary data.</text>
</comment>
<dbReference type="Pfam" id="PF10983">
    <property type="entry name" value="DUF2793"/>
    <property type="match status" value="1"/>
</dbReference>
<dbReference type="EMBL" id="JAAGOX010000007">
    <property type="protein sequence ID" value="NDW44268.1"/>
    <property type="molecule type" value="Genomic_DNA"/>
</dbReference>
<organism evidence="1">
    <name type="scientific">Ruegeria sp. PrR005</name>
    <dbReference type="NCBI Taxonomy" id="2706882"/>
    <lineage>
        <taxon>Bacteria</taxon>
        <taxon>Pseudomonadati</taxon>
        <taxon>Pseudomonadota</taxon>
        <taxon>Alphaproteobacteria</taxon>
        <taxon>Rhodobacterales</taxon>
        <taxon>Roseobacteraceae</taxon>
        <taxon>Ruegeria</taxon>
    </lineage>
</organism>
<protein>
    <submittedName>
        <fullName evidence="1">DUF2793 domain-containing protein</fullName>
    </submittedName>
</protein>
<accession>A0A6B2NLP5</accession>
<name>A0A6B2NLP5_9RHOB</name>
<dbReference type="AlphaFoldDB" id="A0A6B2NLP5"/>
<dbReference type="InterPro" id="IPR021251">
    <property type="entry name" value="DUF2793"/>
</dbReference>
<sequence>MTETSPKLGLPYIQPAQAQKHVTHNEAIRELDTLVQLRITGFGTETAPGTPALGETHALGPVPGGVWAGQGGNLATWDGETWQFLTPQEGWLAWDIAASRLRSHAGANWVYPDLTGDQLARLGIATAADDTNRLAVAADAVLLSHAGTDHRLKVNKAAAGDTASLLFQSDWTGHAEMGLAGDTAFSLKVSADGGGWTQVMRADPAALQVDVPLTGSAVQSSATDTTTGRLMRADYGYGPGNILGAVSQSGGVVTGAIIEQGNNANGRYIRYADGTQICRHVMQATYTNAARLAASWTFPSVFSAAPHLIPVMRERNTSNTLDGVALSGSYSVCSNSIVTTACACVVYGSGFSSGNYIWLTLFAIGRWF</sequence>
<dbReference type="RefSeq" id="WP_164128256.1">
    <property type="nucleotide sequence ID" value="NZ_JAAGOX010000007.1"/>
</dbReference>
<proteinExistence type="predicted"/>
<evidence type="ECO:0000313" key="1">
    <source>
        <dbReference type="EMBL" id="NDW44268.1"/>
    </source>
</evidence>
<reference evidence="1" key="1">
    <citation type="submission" date="2020-02" db="EMBL/GenBank/DDBJ databases">
        <title>Delineation of the pyrene-degrading pathway in Roseobacter clade bacteria by genomic analysis.</title>
        <authorList>
            <person name="Zhou H."/>
            <person name="Wang H."/>
        </authorList>
    </citation>
    <scope>NUCLEOTIDE SEQUENCE</scope>
    <source>
        <strain evidence="1">PrR005</strain>
    </source>
</reference>
<gene>
    <name evidence="1" type="ORF">G0P99_04810</name>
</gene>